<dbReference type="OrthoDB" id="9794208at2"/>
<evidence type="ECO:0000256" key="2">
    <source>
        <dbReference type="ARBA" id="ARBA00022679"/>
    </source>
</evidence>
<dbReference type="AlphaFoldDB" id="A0A5R9GAR5"/>
<gene>
    <name evidence="3" type="ORF">FE782_20340</name>
</gene>
<dbReference type="SUPFAM" id="SSF53335">
    <property type="entry name" value="S-adenosyl-L-methionine-dependent methyltransferases"/>
    <property type="match status" value="1"/>
</dbReference>
<dbReference type="Gene3D" id="3.40.50.12710">
    <property type="match status" value="1"/>
</dbReference>
<dbReference type="Proteomes" id="UP000309676">
    <property type="component" value="Unassembled WGS sequence"/>
</dbReference>
<sequence>MEEALAERLRLQGGRMTFADYMELCLYLPEAGYYQRSEPKLGKNGDFYTSAHIGSFMGGCIAASLDAAARRLTPDGGDVAIVEWGGGDGRLAEAVLSELRDVYPETYARVRFLGAEGSPYHRALQRERLRGHEEKIEGIVEPDDDIVERAFRDSTTLIFANELLDAFPVRRLVRARGEWMELYVEGDPAAGTLREAPGPIGDARLAAWLAAHPVRGKEGQRIEVGLAGLEWLSALGRRLRRGFVLLADYGDVSAELYAPHRMTGTLLAYRKHAADEAWFREPGEQDLTAHVNFEWCAAVAGEAGFGEIGVTTQKSFLVEHGILNKLRNHDGADPFSPEARANRAIRQLLLSDGMSELFKVMTMWKGVDAE</sequence>
<accession>A0A5R9GAR5</accession>
<keyword evidence="4" id="KW-1185">Reference proteome</keyword>
<dbReference type="PANTHER" id="PTHR12049">
    <property type="entry name" value="PROTEIN ARGININE METHYLTRANSFERASE NDUFAF7, MITOCHONDRIAL"/>
    <property type="match status" value="1"/>
</dbReference>
<evidence type="ECO:0000313" key="4">
    <source>
        <dbReference type="Proteomes" id="UP000309676"/>
    </source>
</evidence>
<dbReference type="GO" id="GO:0035243">
    <property type="term" value="F:protein-arginine omega-N symmetric methyltransferase activity"/>
    <property type="evidence" value="ECO:0007669"/>
    <property type="project" value="TreeGrafter"/>
</dbReference>
<keyword evidence="2 3" id="KW-0808">Transferase</keyword>
<dbReference type="InterPro" id="IPR029063">
    <property type="entry name" value="SAM-dependent_MTases_sf"/>
</dbReference>
<dbReference type="PANTHER" id="PTHR12049:SF7">
    <property type="entry name" value="PROTEIN ARGININE METHYLTRANSFERASE NDUFAF7, MITOCHONDRIAL"/>
    <property type="match status" value="1"/>
</dbReference>
<evidence type="ECO:0000313" key="3">
    <source>
        <dbReference type="EMBL" id="TLS50478.1"/>
    </source>
</evidence>
<evidence type="ECO:0000256" key="1">
    <source>
        <dbReference type="ARBA" id="ARBA00022603"/>
    </source>
</evidence>
<dbReference type="Pfam" id="PF02636">
    <property type="entry name" value="Methyltransf_28"/>
    <property type="match status" value="1"/>
</dbReference>
<dbReference type="EMBL" id="VCIW01000015">
    <property type="protein sequence ID" value="TLS50478.1"/>
    <property type="molecule type" value="Genomic_DNA"/>
</dbReference>
<dbReference type="GO" id="GO:0032259">
    <property type="term" value="P:methylation"/>
    <property type="evidence" value="ECO:0007669"/>
    <property type="project" value="UniProtKB-KW"/>
</dbReference>
<keyword evidence="1 3" id="KW-0489">Methyltransferase</keyword>
<protein>
    <submittedName>
        <fullName evidence="3">SAM-dependent methyltransferase</fullName>
    </submittedName>
</protein>
<organism evidence="3 4">
    <name type="scientific">Paenibacillus antri</name>
    <dbReference type="NCBI Taxonomy" id="2582848"/>
    <lineage>
        <taxon>Bacteria</taxon>
        <taxon>Bacillati</taxon>
        <taxon>Bacillota</taxon>
        <taxon>Bacilli</taxon>
        <taxon>Bacillales</taxon>
        <taxon>Paenibacillaceae</taxon>
        <taxon>Paenibacillus</taxon>
    </lineage>
</organism>
<dbReference type="InterPro" id="IPR038375">
    <property type="entry name" value="NDUFAF7_sf"/>
</dbReference>
<name>A0A5R9GAR5_9BACL</name>
<comment type="caution">
    <text evidence="3">The sequence shown here is derived from an EMBL/GenBank/DDBJ whole genome shotgun (WGS) entry which is preliminary data.</text>
</comment>
<dbReference type="InterPro" id="IPR003788">
    <property type="entry name" value="NDUFAF7"/>
</dbReference>
<proteinExistence type="predicted"/>
<reference evidence="3 4" key="1">
    <citation type="submission" date="2019-05" db="EMBL/GenBank/DDBJ databases">
        <authorList>
            <person name="Narsing Rao M.P."/>
            <person name="Li W.J."/>
        </authorList>
    </citation>
    <scope>NUCLEOTIDE SEQUENCE [LARGE SCALE GENOMIC DNA]</scope>
    <source>
        <strain evidence="3 4">SYSU_K30003</strain>
    </source>
</reference>